<evidence type="ECO:0000313" key="3">
    <source>
        <dbReference type="Proteomes" id="UP000317010"/>
    </source>
</evidence>
<evidence type="ECO:0000256" key="1">
    <source>
        <dbReference type="SAM" id="SignalP"/>
    </source>
</evidence>
<protein>
    <submittedName>
        <fullName evidence="2">Uncharacterized protein</fullName>
    </submittedName>
</protein>
<gene>
    <name evidence="2" type="ORF">JN11_04885</name>
</gene>
<name>A0A562TM48_9SPHI</name>
<accession>A0A562TM48</accession>
<keyword evidence="1" id="KW-0732">Signal</keyword>
<dbReference type="Proteomes" id="UP000317010">
    <property type="component" value="Unassembled WGS sequence"/>
</dbReference>
<reference evidence="2 3" key="1">
    <citation type="submission" date="2019-07" db="EMBL/GenBank/DDBJ databases">
        <title>Genomic Encyclopedia of Archaeal and Bacterial Type Strains, Phase II (KMG-II): from individual species to whole genera.</title>
        <authorList>
            <person name="Goeker M."/>
        </authorList>
    </citation>
    <scope>NUCLEOTIDE SEQUENCE [LARGE SCALE GENOMIC DNA]</scope>
    <source>
        <strain evidence="2 3">ATCC BAA-1854</strain>
    </source>
</reference>
<dbReference type="AlphaFoldDB" id="A0A562TM48"/>
<evidence type="ECO:0000313" key="2">
    <source>
        <dbReference type="EMBL" id="TWI93920.1"/>
    </source>
</evidence>
<organism evidence="2 3">
    <name type="scientific">Mucilaginibacter frigoritolerans</name>
    <dbReference type="NCBI Taxonomy" id="652788"/>
    <lineage>
        <taxon>Bacteria</taxon>
        <taxon>Pseudomonadati</taxon>
        <taxon>Bacteroidota</taxon>
        <taxon>Sphingobacteriia</taxon>
        <taxon>Sphingobacteriales</taxon>
        <taxon>Sphingobacteriaceae</taxon>
        <taxon>Mucilaginibacter</taxon>
    </lineage>
</organism>
<sequence>MKCTFLILTVLFTLQGTVCFSQSANCKDCCEIDFNRDFTLKLKNPIISSHFKTDVLPSLFALSLINQRSFGEYSLSFDSLMKVTGLYTLFGNKILHSCCDCCPGASCGTIVLKRIGMTNQANFTIHFNNVSTNYSISSNQYNNDFDFESPTTIRGIATFSSAYIKFYFTDPNVNFTVTDVITSKVITKIKIQCITINQNGITYIPQIEKRPFMGIILPMIIYR</sequence>
<proteinExistence type="predicted"/>
<feature type="chain" id="PRO_5022080136" evidence="1">
    <location>
        <begin position="24"/>
        <end position="223"/>
    </location>
</feature>
<comment type="caution">
    <text evidence="2">The sequence shown here is derived from an EMBL/GenBank/DDBJ whole genome shotgun (WGS) entry which is preliminary data.</text>
</comment>
<feature type="signal peptide" evidence="1">
    <location>
        <begin position="1"/>
        <end position="23"/>
    </location>
</feature>
<dbReference type="EMBL" id="VLLI01000023">
    <property type="protein sequence ID" value="TWI93920.1"/>
    <property type="molecule type" value="Genomic_DNA"/>
</dbReference>
<keyword evidence="3" id="KW-1185">Reference proteome</keyword>